<evidence type="ECO:0000313" key="2">
    <source>
        <dbReference type="Proteomes" id="UP000187203"/>
    </source>
</evidence>
<dbReference type="AlphaFoldDB" id="A0A1R3KE83"/>
<name>A0A1R3KE83_9ROSI</name>
<protein>
    <submittedName>
        <fullName evidence="1">Uncharacterized protein</fullName>
    </submittedName>
</protein>
<sequence>MGGNVSHGPLIPDLATVLQDLASISIDLTLTESRSQLLISKSSRPSKLIFGGSGLGSIFSWIRVGASHVGECQLGDNRESVMQRENGGSRFRCEVQCEDCCAHVWNELAIVKFTWSQCELPRW</sequence>
<comment type="caution">
    <text evidence="1">The sequence shown here is derived from an EMBL/GenBank/DDBJ whole genome shotgun (WGS) entry which is preliminary data.</text>
</comment>
<organism evidence="1 2">
    <name type="scientific">Corchorus olitorius</name>
    <dbReference type="NCBI Taxonomy" id="93759"/>
    <lineage>
        <taxon>Eukaryota</taxon>
        <taxon>Viridiplantae</taxon>
        <taxon>Streptophyta</taxon>
        <taxon>Embryophyta</taxon>
        <taxon>Tracheophyta</taxon>
        <taxon>Spermatophyta</taxon>
        <taxon>Magnoliopsida</taxon>
        <taxon>eudicotyledons</taxon>
        <taxon>Gunneridae</taxon>
        <taxon>Pentapetalae</taxon>
        <taxon>rosids</taxon>
        <taxon>malvids</taxon>
        <taxon>Malvales</taxon>
        <taxon>Malvaceae</taxon>
        <taxon>Grewioideae</taxon>
        <taxon>Apeibeae</taxon>
        <taxon>Corchorus</taxon>
    </lineage>
</organism>
<keyword evidence="2" id="KW-1185">Reference proteome</keyword>
<dbReference type="EMBL" id="AWUE01014017">
    <property type="protein sequence ID" value="OMP05385.1"/>
    <property type="molecule type" value="Genomic_DNA"/>
</dbReference>
<evidence type="ECO:0000313" key="1">
    <source>
        <dbReference type="EMBL" id="OMP05385.1"/>
    </source>
</evidence>
<dbReference type="Proteomes" id="UP000187203">
    <property type="component" value="Unassembled WGS sequence"/>
</dbReference>
<reference evidence="2" key="1">
    <citation type="submission" date="2013-09" db="EMBL/GenBank/DDBJ databases">
        <title>Corchorus olitorius genome sequencing.</title>
        <authorList>
            <person name="Alam M."/>
            <person name="Haque M.S."/>
            <person name="Islam M.S."/>
            <person name="Emdad E.M."/>
            <person name="Islam M.M."/>
            <person name="Ahmed B."/>
            <person name="Halim A."/>
            <person name="Hossen Q.M.M."/>
            <person name="Hossain M.Z."/>
            <person name="Ahmed R."/>
            <person name="Khan M.M."/>
            <person name="Islam R."/>
            <person name="Rashid M.M."/>
            <person name="Khan S.A."/>
            <person name="Rahman M.S."/>
            <person name="Alam M."/>
            <person name="Yahiya A.S."/>
            <person name="Khan M.S."/>
            <person name="Azam M.S."/>
            <person name="Haque T."/>
            <person name="Lashkar M.Z.H."/>
            <person name="Akhand A.I."/>
            <person name="Morshed G."/>
            <person name="Roy S."/>
            <person name="Uddin K.S."/>
            <person name="Rabeya T."/>
            <person name="Hossain A.S."/>
            <person name="Chowdhury A."/>
            <person name="Snigdha A.R."/>
            <person name="Mortoza M.S."/>
            <person name="Matin S.A."/>
            <person name="Hoque S.M.E."/>
            <person name="Islam M.K."/>
            <person name="Roy D.K."/>
            <person name="Haider R."/>
            <person name="Moosa M.M."/>
            <person name="Elias S.M."/>
            <person name="Hasan A.M."/>
            <person name="Jahan S."/>
            <person name="Shafiuddin M."/>
            <person name="Mahmood N."/>
            <person name="Shommy N.S."/>
        </authorList>
    </citation>
    <scope>NUCLEOTIDE SEQUENCE [LARGE SCALE GENOMIC DNA]</scope>
    <source>
        <strain evidence="2">cv. O-4</strain>
    </source>
</reference>
<proteinExistence type="predicted"/>
<gene>
    <name evidence="1" type="ORF">COLO4_08887</name>
</gene>
<accession>A0A1R3KE83</accession>